<feature type="transmembrane region" description="Helical" evidence="7">
    <location>
        <begin position="101"/>
        <end position="123"/>
    </location>
</feature>
<evidence type="ECO:0000256" key="6">
    <source>
        <dbReference type="ARBA" id="ARBA00023136"/>
    </source>
</evidence>
<dbReference type="PROSITE" id="PS50929">
    <property type="entry name" value="ABC_TM1F"/>
    <property type="match status" value="1"/>
</dbReference>
<dbReference type="InterPro" id="IPR039421">
    <property type="entry name" value="Type_1_exporter"/>
</dbReference>
<keyword evidence="4 10" id="KW-0067">ATP-binding</keyword>
<dbReference type="InterPro" id="IPR011527">
    <property type="entry name" value="ABC1_TM_dom"/>
</dbReference>
<dbReference type="InterPro" id="IPR003439">
    <property type="entry name" value="ABC_transporter-like_ATP-bd"/>
</dbReference>
<evidence type="ECO:0000256" key="4">
    <source>
        <dbReference type="ARBA" id="ARBA00022840"/>
    </source>
</evidence>
<reference evidence="11" key="1">
    <citation type="journal article" date="2019" name="Int. J. Syst. Evol. Microbiol.">
        <title>The Global Catalogue of Microorganisms (GCM) 10K type strain sequencing project: providing services to taxonomists for standard genome sequencing and annotation.</title>
        <authorList>
            <consortium name="The Broad Institute Genomics Platform"/>
            <consortium name="The Broad Institute Genome Sequencing Center for Infectious Disease"/>
            <person name="Wu L."/>
            <person name="Ma J."/>
        </authorList>
    </citation>
    <scope>NUCLEOTIDE SEQUENCE [LARGE SCALE GENOMIC DNA]</scope>
    <source>
        <strain evidence="11">CCM 8897</strain>
    </source>
</reference>
<dbReference type="PROSITE" id="PS50893">
    <property type="entry name" value="ABC_TRANSPORTER_2"/>
    <property type="match status" value="1"/>
</dbReference>
<keyword evidence="3" id="KW-0547">Nucleotide-binding</keyword>
<evidence type="ECO:0000313" key="11">
    <source>
        <dbReference type="Proteomes" id="UP001596310"/>
    </source>
</evidence>
<dbReference type="Gene3D" id="1.20.1560.10">
    <property type="entry name" value="ABC transporter type 1, transmembrane domain"/>
    <property type="match status" value="1"/>
</dbReference>
<feature type="transmembrane region" description="Helical" evidence="7">
    <location>
        <begin position="74"/>
        <end position="94"/>
    </location>
</feature>
<organism evidence="10 11">
    <name type="scientific">Lapidilactobacillus achengensis</name>
    <dbReference type="NCBI Taxonomy" id="2486000"/>
    <lineage>
        <taxon>Bacteria</taxon>
        <taxon>Bacillati</taxon>
        <taxon>Bacillota</taxon>
        <taxon>Bacilli</taxon>
        <taxon>Lactobacillales</taxon>
        <taxon>Lactobacillaceae</taxon>
        <taxon>Lapidilactobacillus</taxon>
    </lineage>
</organism>
<dbReference type="InterPro" id="IPR027417">
    <property type="entry name" value="P-loop_NTPase"/>
</dbReference>
<evidence type="ECO:0000259" key="8">
    <source>
        <dbReference type="PROSITE" id="PS50893"/>
    </source>
</evidence>
<dbReference type="InterPro" id="IPR003593">
    <property type="entry name" value="AAA+_ATPase"/>
</dbReference>
<keyword evidence="6 7" id="KW-0472">Membrane</keyword>
<feature type="domain" description="ABC transporter" evidence="8">
    <location>
        <begin position="165"/>
        <end position="375"/>
    </location>
</feature>
<dbReference type="Proteomes" id="UP001596310">
    <property type="component" value="Unassembled WGS sequence"/>
</dbReference>
<keyword evidence="11" id="KW-1185">Reference proteome</keyword>
<dbReference type="GO" id="GO:0005524">
    <property type="term" value="F:ATP binding"/>
    <property type="evidence" value="ECO:0007669"/>
    <property type="project" value="UniProtKB-KW"/>
</dbReference>
<proteinExistence type="predicted"/>
<comment type="caution">
    <text evidence="10">The sequence shown here is derived from an EMBL/GenBank/DDBJ whole genome shotgun (WGS) entry which is preliminary data.</text>
</comment>
<evidence type="ECO:0000313" key="10">
    <source>
        <dbReference type="EMBL" id="MFC6314455.1"/>
    </source>
</evidence>
<sequence length="375" mass="40973">MMIVIPMLFNKQLTAVTKRISASNQELIASLNDWLGGLFELRWNGAAKKLWTRISPKAKALEDSYVKNETVDSWIGFFGNITGTISQFALILLASYLSTRGLVTTGVVVSVGDFIYLIFTGLVTMSNNITSHISGKAISEKYQHLLQTKQPADTETNKQVLAGQPQLVKVADLSYEYPNKTIKFPDFTIKEGSKVAIVGPSGVGKTTLMEILSGELTGYQGVAQINDLDIKNIDQESLREKIGIIPQTSHVFKTTIAENVLLFDEGLKTELAPTLEKVNLAATVQGMTDGVETVVDPANGTMSGGEMQRISLARALIRGKEFLIMDEGTSALDEANARDIVQRLLNQPEITLLMVTHTSDHQLVAQFDQVIKLGA</sequence>
<dbReference type="InterPro" id="IPR017871">
    <property type="entry name" value="ABC_transporter-like_CS"/>
</dbReference>
<dbReference type="EMBL" id="JBHSSM010000007">
    <property type="protein sequence ID" value="MFC6314455.1"/>
    <property type="molecule type" value="Genomic_DNA"/>
</dbReference>
<evidence type="ECO:0000256" key="1">
    <source>
        <dbReference type="ARBA" id="ARBA00004651"/>
    </source>
</evidence>
<dbReference type="Pfam" id="PF00005">
    <property type="entry name" value="ABC_tran"/>
    <property type="match status" value="1"/>
</dbReference>
<dbReference type="CDD" id="cd03228">
    <property type="entry name" value="ABCC_MRP_Like"/>
    <property type="match status" value="1"/>
</dbReference>
<dbReference type="SUPFAM" id="SSF52540">
    <property type="entry name" value="P-loop containing nucleoside triphosphate hydrolases"/>
    <property type="match status" value="1"/>
</dbReference>
<dbReference type="PANTHER" id="PTHR24221:SF654">
    <property type="entry name" value="ATP-BINDING CASSETTE SUB-FAMILY B MEMBER 6"/>
    <property type="match status" value="1"/>
</dbReference>
<dbReference type="InterPro" id="IPR036640">
    <property type="entry name" value="ABC1_TM_sf"/>
</dbReference>
<keyword evidence="5 7" id="KW-1133">Transmembrane helix</keyword>
<dbReference type="PROSITE" id="PS00211">
    <property type="entry name" value="ABC_TRANSPORTER_1"/>
    <property type="match status" value="1"/>
</dbReference>
<accession>A0ABW1UNP8</accession>
<dbReference type="RefSeq" id="WP_125601431.1">
    <property type="nucleotide sequence ID" value="NZ_JBHSSM010000007.1"/>
</dbReference>
<dbReference type="SMART" id="SM00382">
    <property type="entry name" value="AAA"/>
    <property type="match status" value="1"/>
</dbReference>
<protein>
    <submittedName>
        <fullName evidence="10">ATP-binding cassette domain-containing protein</fullName>
    </submittedName>
</protein>
<evidence type="ECO:0000256" key="7">
    <source>
        <dbReference type="SAM" id="Phobius"/>
    </source>
</evidence>
<keyword evidence="2 7" id="KW-0812">Transmembrane</keyword>
<evidence type="ECO:0000256" key="2">
    <source>
        <dbReference type="ARBA" id="ARBA00022692"/>
    </source>
</evidence>
<evidence type="ECO:0000256" key="3">
    <source>
        <dbReference type="ARBA" id="ARBA00022741"/>
    </source>
</evidence>
<evidence type="ECO:0000256" key="5">
    <source>
        <dbReference type="ARBA" id="ARBA00022989"/>
    </source>
</evidence>
<evidence type="ECO:0000259" key="9">
    <source>
        <dbReference type="PROSITE" id="PS50929"/>
    </source>
</evidence>
<dbReference type="Gene3D" id="3.40.50.300">
    <property type="entry name" value="P-loop containing nucleotide triphosphate hydrolases"/>
    <property type="match status" value="1"/>
</dbReference>
<feature type="domain" description="ABC transmembrane type-1" evidence="9">
    <location>
        <begin position="1"/>
        <end position="134"/>
    </location>
</feature>
<comment type="subcellular location">
    <subcellularLocation>
        <location evidence="1">Cell membrane</location>
        <topology evidence="1">Multi-pass membrane protein</topology>
    </subcellularLocation>
</comment>
<dbReference type="PANTHER" id="PTHR24221">
    <property type="entry name" value="ATP-BINDING CASSETTE SUB-FAMILY B"/>
    <property type="match status" value="1"/>
</dbReference>
<dbReference type="SUPFAM" id="SSF90123">
    <property type="entry name" value="ABC transporter transmembrane region"/>
    <property type="match status" value="1"/>
</dbReference>
<name>A0ABW1UNP8_9LACO</name>
<gene>
    <name evidence="10" type="ORF">ACFQHW_02595</name>
</gene>